<dbReference type="AlphaFoldDB" id="A0A6H1ZWC9"/>
<evidence type="ECO:0000313" key="1">
    <source>
        <dbReference type="EMBL" id="QJA51575.1"/>
    </source>
</evidence>
<dbReference type="EMBL" id="MT144274">
    <property type="protein sequence ID" value="QJA51575.1"/>
    <property type="molecule type" value="Genomic_DNA"/>
</dbReference>
<accession>A0A6H1ZWC9</accession>
<protein>
    <submittedName>
        <fullName evidence="1">Uncharacterized protein</fullName>
    </submittedName>
</protein>
<gene>
    <name evidence="1" type="ORF">TM448A02208_0008</name>
    <name evidence="2" type="ORF">TM448B00673_0011</name>
</gene>
<organism evidence="1">
    <name type="scientific">viral metagenome</name>
    <dbReference type="NCBI Taxonomy" id="1070528"/>
    <lineage>
        <taxon>unclassified sequences</taxon>
        <taxon>metagenomes</taxon>
        <taxon>organismal metagenomes</taxon>
    </lineage>
</organism>
<proteinExistence type="predicted"/>
<dbReference type="EMBL" id="MT144644">
    <property type="protein sequence ID" value="QJH96240.1"/>
    <property type="molecule type" value="Genomic_DNA"/>
</dbReference>
<name>A0A6H1ZWC9_9ZZZZ</name>
<evidence type="ECO:0000313" key="2">
    <source>
        <dbReference type="EMBL" id="QJH96240.1"/>
    </source>
</evidence>
<sequence length="179" mass="21107">MNKDIKTLKIELDMKKYIYVETTSKWGILNTDKSIKRKINIYLVDIIRHKNATVYITSPFKYTKEGGLCYPYNTWHFDQIGSIKTLNFSELPKDSWILDIAIYPPYVEYFNENEFDFIFEIYKINQINNEISVFAMHDPYNSERAQLGFVNSLCAIPKKLKIGNSIATINDLNKDKYFK</sequence>
<reference evidence="1" key="1">
    <citation type="submission" date="2020-03" db="EMBL/GenBank/DDBJ databases">
        <title>The deep terrestrial virosphere.</title>
        <authorList>
            <person name="Holmfeldt K."/>
            <person name="Nilsson E."/>
            <person name="Simone D."/>
            <person name="Lopez-Fernandez M."/>
            <person name="Wu X."/>
            <person name="de Brujin I."/>
            <person name="Lundin D."/>
            <person name="Andersson A."/>
            <person name="Bertilsson S."/>
            <person name="Dopson M."/>
        </authorList>
    </citation>
    <scope>NUCLEOTIDE SEQUENCE</scope>
    <source>
        <strain evidence="1">TM448A02208</strain>
        <strain evidence="2">TM448B00673</strain>
    </source>
</reference>